<sequence>MFPCPDLDFGDSELLHIYVDLLETMTGLRDAPSSTLVRRALFDLPDEPDPNKKWYDQDYLERKGPVRKWMYTFSLLVTHKCTKLYMAKFNEDPTPQFRFTFRHWFHRMATIELVSEAGPDERSLHPLCFARGVATNPDLCDYCDKIVVKRIGLHSHFSKYCVDSGLAPPRLPVPPVPFFRVSWFFYIAAFHVDVLSKPLSF</sequence>
<evidence type="ECO:0000313" key="1">
    <source>
        <dbReference type="EMBL" id="KAL3686602.1"/>
    </source>
</evidence>
<gene>
    <name evidence="1" type="ORF">R1sor_009176</name>
</gene>
<dbReference type="EMBL" id="JBJQOH010000005">
    <property type="protein sequence ID" value="KAL3686602.1"/>
    <property type="molecule type" value="Genomic_DNA"/>
</dbReference>
<dbReference type="AlphaFoldDB" id="A0ABD3H7S1"/>
<protein>
    <submittedName>
        <fullName evidence="1">Uncharacterized protein</fullName>
    </submittedName>
</protein>
<evidence type="ECO:0000313" key="2">
    <source>
        <dbReference type="Proteomes" id="UP001633002"/>
    </source>
</evidence>
<proteinExistence type="predicted"/>
<dbReference type="Proteomes" id="UP001633002">
    <property type="component" value="Unassembled WGS sequence"/>
</dbReference>
<name>A0ABD3H7S1_9MARC</name>
<comment type="caution">
    <text evidence="1">The sequence shown here is derived from an EMBL/GenBank/DDBJ whole genome shotgun (WGS) entry which is preliminary data.</text>
</comment>
<reference evidence="1 2" key="1">
    <citation type="submission" date="2024-09" db="EMBL/GenBank/DDBJ databases">
        <title>Chromosome-scale assembly of Riccia sorocarpa.</title>
        <authorList>
            <person name="Paukszto L."/>
        </authorList>
    </citation>
    <scope>NUCLEOTIDE SEQUENCE [LARGE SCALE GENOMIC DNA]</scope>
    <source>
        <strain evidence="1">LP-2024</strain>
        <tissue evidence="1">Aerial parts of the thallus</tissue>
    </source>
</reference>
<organism evidence="1 2">
    <name type="scientific">Riccia sorocarpa</name>
    <dbReference type="NCBI Taxonomy" id="122646"/>
    <lineage>
        <taxon>Eukaryota</taxon>
        <taxon>Viridiplantae</taxon>
        <taxon>Streptophyta</taxon>
        <taxon>Embryophyta</taxon>
        <taxon>Marchantiophyta</taxon>
        <taxon>Marchantiopsida</taxon>
        <taxon>Marchantiidae</taxon>
        <taxon>Marchantiales</taxon>
        <taxon>Ricciaceae</taxon>
        <taxon>Riccia</taxon>
    </lineage>
</organism>
<accession>A0ABD3H7S1</accession>
<keyword evidence="2" id="KW-1185">Reference proteome</keyword>